<evidence type="ECO:0000313" key="1">
    <source>
        <dbReference type="EMBL" id="AWV91334.1"/>
    </source>
</evidence>
<proteinExistence type="predicted"/>
<reference evidence="1 2" key="1">
    <citation type="submission" date="2018-06" db="EMBL/GenBank/DDBJ databases">
        <title>Lujinxingia sediminis gen. nov. sp. nov., a new facultative anaerobic member of the class Deltaproteobacteria, and proposal of Lujinxingaceae fam. nov.</title>
        <authorList>
            <person name="Guo L.-Y."/>
            <person name="Li C.-M."/>
            <person name="Wang S."/>
            <person name="Du Z.-J."/>
        </authorList>
    </citation>
    <scope>NUCLEOTIDE SEQUENCE [LARGE SCALE GENOMIC DNA]</scope>
    <source>
        <strain evidence="1 2">FA350</strain>
    </source>
</reference>
<dbReference type="SUPFAM" id="SSF53756">
    <property type="entry name" value="UDP-Glycosyltransferase/glycogen phosphorylase"/>
    <property type="match status" value="1"/>
</dbReference>
<dbReference type="OrthoDB" id="9803091at2"/>
<keyword evidence="2" id="KW-1185">Reference proteome</keyword>
<organism evidence="1 2">
    <name type="scientific">Bradymonas sediminis</name>
    <dbReference type="NCBI Taxonomy" id="1548548"/>
    <lineage>
        <taxon>Bacteria</taxon>
        <taxon>Deltaproteobacteria</taxon>
        <taxon>Bradymonadales</taxon>
        <taxon>Bradymonadaceae</taxon>
        <taxon>Bradymonas</taxon>
    </lineage>
</organism>
<protein>
    <submittedName>
        <fullName evidence="1">Uncharacterized protein</fullName>
    </submittedName>
</protein>
<name>A0A2Z4FRI7_9DELT</name>
<dbReference type="AlphaFoldDB" id="A0A2Z4FRI7"/>
<dbReference type="PANTHER" id="PTHR12526">
    <property type="entry name" value="GLYCOSYLTRANSFERASE"/>
    <property type="match status" value="1"/>
</dbReference>
<sequence>MPDILLVIDDQNAQFFHNSNSILLETGQRHPIVCHRLEHVNAPAPKGAALAHLKMAALVLARPAGPPRLARVFSFFVPTIFAQTLMTSATENAAKIYRLVYVGRSSAQLERDYGDRLARLINEGFEVHLLCGDDGGIPQLRARGVIVKPIPVLHSRNIAGLIGAYFIVQAYLIEQEPVLVHAMNGAVGTLGVLAAAAADVDVIVLSADGHDFEKGRVKKRLKSLGAQLEARLPQVVRENIEARLPQLLALKGLSYYRLISLLVDKYLVSNEHDLRMLQELQLVPYHKLEMLVGGDGVDLTKFNVKDDAFPTREQARQALGLPRAWRNIIGFRGTLYSAAECDDLRECIEEVERTHPTTGWLLDLDTSALRGLAARRALFRLQAQLQRDRVHLLEDAPRPTVATSAKQREFEEASFYRALDLFVSPRRTHGAARQVMEAAATEVAAIAYHIADMSAAIEHGQTGELVDCGDVGGLVAATRAALDDPARRQLYGKRAVALAMRRFNRQHIEDQIFRIYDTVLETNLNN</sequence>
<dbReference type="Gene3D" id="3.40.50.2000">
    <property type="entry name" value="Glycogen Phosphorylase B"/>
    <property type="match status" value="2"/>
</dbReference>
<gene>
    <name evidence="1" type="ORF">DN745_02555</name>
</gene>
<dbReference type="Pfam" id="PF13692">
    <property type="entry name" value="Glyco_trans_1_4"/>
    <property type="match status" value="1"/>
</dbReference>
<accession>A0A2Z4FRI7</accession>
<evidence type="ECO:0000313" key="2">
    <source>
        <dbReference type="Proteomes" id="UP000249799"/>
    </source>
</evidence>
<dbReference type="EMBL" id="CP030032">
    <property type="protein sequence ID" value="AWV91334.1"/>
    <property type="molecule type" value="Genomic_DNA"/>
</dbReference>
<dbReference type="KEGG" id="bsed:DN745_02555"/>
<dbReference type="Proteomes" id="UP000249799">
    <property type="component" value="Chromosome"/>
</dbReference>